<dbReference type="Pfam" id="PF12844">
    <property type="entry name" value="HTH_19"/>
    <property type="match status" value="1"/>
</dbReference>
<evidence type="ECO:0000313" key="3">
    <source>
        <dbReference type="EMBL" id="SES69481.1"/>
    </source>
</evidence>
<dbReference type="RefSeq" id="WP_092475460.1">
    <property type="nucleotide sequence ID" value="NZ_FOHN01000002.1"/>
</dbReference>
<evidence type="ECO:0000259" key="2">
    <source>
        <dbReference type="PROSITE" id="PS50943"/>
    </source>
</evidence>
<dbReference type="PANTHER" id="PTHR46558">
    <property type="entry name" value="TRACRIPTIONAL REGULATORY PROTEIN-RELATED-RELATED"/>
    <property type="match status" value="1"/>
</dbReference>
<dbReference type="Gene3D" id="1.10.260.40">
    <property type="entry name" value="lambda repressor-like DNA-binding domains"/>
    <property type="match status" value="1"/>
</dbReference>
<dbReference type="InterPro" id="IPR001387">
    <property type="entry name" value="Cro/C1-type_HTH"/>
</dbReference>
<dbReference type="CDD" id="cd00093">
    <property type="entry name" value="HTH_XRE"/>
    <property type="match status" value="1"/>
</dbReference>
<dbReference type="OrthoDB" id="2735991at2"/>
<dbReference type="InterPro" id="IPR010982">
    <property type="entry name" value="Lambda_DNA-bd_dom_sf"/>
</dbReference>
<dbReference type="GO" id="GO:0003677">
    <property type="term" value="F:DNA binding"/>
    <property type="evidence" value="ECO:0007669"/>
    <property type="project" value="UniProtKB-KW"/>
</dbReference>
<gene>
    <name evidence="3" type="ORF">SAMN04487772_10266</name>
</gene>
<dbReference type="STRING" id="29364.SAMN04487772_10266"/>
<dbReference type="PROSITE" id="PS50943">
    <property type="entry name" value="HTH_CROC1"/>
    <property type="match status" value="1"/>
</dbReference>
<dbReference type="EMBL" id="FOHN01000002">
    <property type="protein sequence ID" value="SES69481.1"/>
    <property type="molecule type" value="Genomic_DNA"/>
</dbReference>
<evidence type="ECO:0000313" key="4">
    <source>
        <dbReference type="Proteomes" id="UP000199800"/>
    </source>
</evidence>
<keyword evidence="1" id="KW-0238">DNA-binding</keyword>
<dbReference type="SUPFAM" id="SSF47413">
    <property type="entry name" value="lambda repressor-like DNA-binding domains"/>
    <property type="match status" value="1"/>
</dbReference>
<organism evidence="3 4">
    <name type="scientific">[Clostridium] polysaccharolyticum</name>
    <dbReference type="NCBI Taxonomy" id="29364"/>
    <lineage>
        <taxon>Bacteria</taxon>
        <taxon>Bacillati</taxon>
        <taxon>Bacillota</taxon>
        <taxon>Clostridia</taxon>
        <taxon>Lachnospirales</taxon>
        <taxon>Lachnospiraceae</taxon>
    </lineage>
</organism>
<name>A0A1H9YKF7_9FIRM</name>
<keyword evidence="4" id="KW-1185">Reference proteome</keyword>
<evidence type="ECO:0000256" key="1">
    <source>
        <dbReference type="ARBA" id="ARBA00023125"/>
    </source>
</evidence>
<accession>A0A1H9YKF7</accession>
<reference evidence="3 4" key="1">
    <citation type="submission" date="2016-10" db="EMBL/GenBank/DDBJ databases">
        <authorList>
            <person name="de Groot N.N."/>
        </authorList>
    </citation>
    <scope>NUCLEOTIDE SEQUENCE [LARGE SCALE GENOMIC DNA]</scope>
    <source>
        <strain evidence="3 4">DSM 1801</strain>
    </source>
</reference>
<dbReference type="AlphaFoldDB" id="A0A1H9YKF7"/>
<dbReference type="Proteomes" id="UP000199800">
    <property type="component" value="Unassembled WGS sequence"/>
</dbReference>
<dbReference type="PANTHER" id="PTHR46558:SF11">
    <property type="entry name" value="HTH-TYPE TRANSCRIPTIONAL REGULATOR XRE"/>
    <property type="match status" value="1"/>
</dbReference>
<protein>
    <submittedName>
        <fullName evidence="3">Helix-turn-helix domain-containing protein</fullName>
    </submittedName>
</protein>
<feature type="domain" description="HTH cro/C1-type" evidence="2">
    <location>
        <begin position="5"/>
        <end position="59"/>
    </location>
</feature>
<proteinExistence type="predicted"/>
<dbReference type="SMART" id="SM00530">
    <property type="entry name" value="HTH_XRE"/>
    <property type="match status" value="1"/>
</dbReference>
<sequence>MNERIKSLRKVLDLTQTKFAQRIGSTQNTLANYELGRRNPSSSVINNICKEFNVNEDWLREGKGEMFKTLTPDQELADFVGELFSDDCEPKKKEFFRAMAKLPDEFFIQMMKAFEEVQEEKEKRED</sequence>